<evidence type="ECO:0000256" key="1">
    <source>
        <dbReference type="ARBA" id="ARBA00004994"/>
    </source>
</evidence>
<dbReference type="SUPFAM" id="SSF48179">
    <property type="entry name" value="6-phosphogluconate dehydrogenase C-terminal domain-like"/>
    <property type="match status" value="1"/>
</dbReference>
<dbReference type="NCBIfam" id="TIGR00745">
    <property type="entry name" value="apbA_panE"/>
    <property type="match status" value="1"/>
</dbReference>
<dbReference type="InterPro" id="IPR036291">
    <property type="entry name" value="NAD(P)-bd_dom_sf"/>
</dbReference>
<organism evidence="12 13">
    <name type="scientific">Pendulispora albinea</name>
    <dbReference type="NCBI Taxonomy" id="2741071"/>
    <lineage>
        <taxon>Bacteria</taxon>
        <taxon>Pseudomonadati</taxon>
        <taxon>Myxococcota</taxon>
        <taxon>Myxococcia</taxon>
        <taxon>Myxococcales</taxon>
        <taxon>Sorangiineae</taxon>
        <taxon>Pendulisporaceae</taxon>
        <taxon>Pendulispora</taxon>
    </lineage>
</organism>
<evidence type="ECO:0000313" key="12">
    <source>
        <dbReference type="EMBL" id="WXB13713.1"/>
    </source>
</evidence>
<dbReference type="PANTHER" id="PTHR21708">
    <property type="entry name" value="PROBABLE 2-DEHYDROPANTOATE 2-REDUCTASE"/>
    <property type="match status" value="1"/>
</dbReference>
<dbReference type="Gene3D" id="3.40.50.720">
    <property type="entry name" value="NAD(P)-binding Rossmann-like Domain"/>
    <property type="match status" value="1"/>
</dbReference>
<dbReference type="PANTHER" id="PTHR21708:SF26">
    <property type="entry name" value="2-DEHYDROPANTOATE 2-REDUCTASE"/>
    <property type="match status" value="1"/>
</dbReference>
<keyword evidence="13" id="KW-1185">Reference proteome</keyword>
<dbReference type="InterPro" id="IPR013332">
    <property type="entry name" value="KPR_N"/>
</dbReference>
<evidence type="ECO:0000313" key="13">
    <source>
        <dbReference type="Proteomes" id="UP001370348"/>
    </source>
</evidence>
<evidence type="ECO:0000259" key="10">
    <source>
        <dbReference type="Pfam" id="PF02558"/>
    </source>
</evidence>
<evidence type="ECO:0000256" key="3">
    <source>
        <dbReference type="ARBA" id="ARBA00013014"/>
    </source>
</evidence>
<evidence type="ECO:0000256" key="9">
    <source>
        <dbReference type="RuleBase" id="RU362068"/>
    </source>
</evidence>
<dbReference type="InterPro" id="IPR051402">
    <property type="entry name" value="KPR-Related"/>
</dbReference>
<evidence type="ECO:0000256" key="5">
    <source>
        <dbReference type="ARBA" id="ARBA00022857"/>
    </source>
</evidence>
<dbReference type="RefSeq" id="WP_394823327.1">
    <property type="nucleotide sequence ID" value="NZ_CP089984.1"/>
</dbReference>
<dbReference type="Pfam" id="PF02558">
    <property type="entry name" value="ApbA"/>
    <property type="match status" value="1"/>
</dbReference>
<dbReference type="Gene3D" id="1.10.1040.10">
    <property type="entry name" value="N-(1-d-carboxylethyl)-l-norvaline Dehydrogenase, domain 2"/>
    <property type="match status" value="1"/>
</dbReference>
<dbReference type="GO" id="GO:0008677">
    <property type="term" value="F:2-dehydropantoate 2-reductase activity"/>
    <property type="evidence" value="ECO:0007669"/>
    <property type="project" value="UniProtKB-EC"/>
</dbReference>
<dbReference type="InterPro" id="IPR003710">
    <property type="entry name" value="ApbA"/>
</dbReference>
<evidence type="ECO:0000259" key="11">
    <source>
        <dbReference type="Pfam" id="PF08546"/>
    </source>
</evidence>
<dbReference type="Pfam" id="PF08546">
    <property type="entry name" value="ApbA_C"/>
    <property type="match status" value="1"/>
</dbReference>
<dbReference type="InterPro" id="IPR008927">
    <property type="entry name" value="6-PGluconate_DH-like_C_sf"/>
</dbReference>
<comment type="pathway">
    <text evidence="1 9">Cofactor biosynthesis; (R)-pantothenate biosynthesis; (R)-pantoate from 3-methyl-2-oxobutanoate: step 2/2.</text>
</comment>
<dbReference type="InterPro" id="IPR013328">
    <property type="entry name" value="6PGD_dom2"/>
</dbReference>
<dbReference type="EC" id="1.1.1.169" evidence="3 9"/>
<sequence length="308" mass="32367">MDVAFIGAGGVGGYFGGLLARKGVGVHFVARGQHLSAIRREGLRIEAASGTFTVRPASAEADARAVGRCDFAFVCVKNYDLDAAIEALRPFAGERACFVPLLNGVDAVDKLGAAFPRRTVAGQCSVLAEVAAPGVIRQAPGPQQIVVGELDRRLTSRVAALADVFAGTGVDLVVSESIQTALWTKAIYIACLASVIAATRTSAREVLACAESRALYIAALREAVAVADKEGVTLEPNLVQTLLARGEALQAGTKLSLLRDFEANRRTEIESLSGSFIRRGRARGVPTPTHEFLYAVLLPAHLRGCAGV</sequence>
<evidence type="ECO:0000256" key="7">
    <source>
        <dbReference type="ARBA" id="ARBA00032024"/>
    </source>
</evidence>
<proteinExistence type="inferred from homology"/>
<evidence type="ECO:0000256" key="2">
    <source>
        <dbReference type="ARBA" id="ARBA00007870"/>
    </source>
</evidence>
<evidence type="ECO:0000256" key="6">
    <source>
        <dbReference type="ARBA" id="ARBA00023002"/>
    </source>
</evidence>
<comment type="similarity">
    <text evidence="2 9">Belongs to the ketopantoate reductase family.</text>
</comment>
<keyword evidence="9" id="KW-0566">Pantothenate biosynthesis</keyword>
<dbReference type="SUPFAM" id="SSF51735">
    <property type="entry name" value="NAD(P)-binding Rossmann-fold domains"/>
    <property type="match status" value="1"/>
</dbReference>
<comment type="catalytic activity">
    <reaction evidence="8 9">
        <text>(R)-pantoate + NADP(+) = 2-dehydropantoate + NADPH + H(+)</text>
        <dbReference type="Rhea" id="RHEA:16233"/>
        <dbReference type="ChEBI" id="CHEBI:11561"/>
        <dbReference type="ChEBI" id="CHEBI:15378"/>
        <dbReference type="ChEBI" id="CHEBI:15980"/>
        <dbReference type="ChEBI" id="CHEBI:57783"/>
        <dbReference type="ChEBI" id="CHEBI:58349"/>
        <dbReference type="EC" id="1.1.1.169"/>
    </reaction>
</comment>
<evidence type="ECO:0000256" key="8">
    <source>
        <dbReference type="ARBA" id="ARBA00048793"/>
    </source>
</evidence>
<keyword evidence="6 9" id="KW-0560">Oxidoreductase</keyword>
<gene>
    <name evidence="12" type="ORF">LZC94_38495</name>
</gene>
<reference evidence="12 13" key="1">
    <citation type="submission" date="2021-12" db="EMBL/GenBank/DDBJ databases">
        <title>Discovery of the Pendulisporaceae a myxobacterial family with distinct sporulation behavior and unique specialized metabolism.</title>
        <authorList>
            <person name="Garcia R."/>
            <person name="Popoff A."/>
            <person name="Bader C.D."/>
            <person name="Loehr J."/>
            <person name="Walesch S."/>
            <person name="Walt C."/>
            <person name="Boldt J."/>
            <person name="Bunk B."/>
            <person name="Haeckl F.J.F.P.J."/>
            <person name="Gunesch A.P."/>
            <person name="Birkelbach J."/>
            <person name="Nuebel U."/>
            <person name="Pietschmann T."/>
            <person name="Bach T."/>
            <person name="Mueller R."/>
        </authorList>
    </citation>
    <scope>NUCLEOTIDE SEQUENCE [LARGE SCALE GENOMIC DNA]</scope>
    <source>
        <strain evidence="12 13">MSr11954</strain>
    </source>
</reference>
<dbReference type="Proteomes" id="UP001370348">
    <property type="component" value="Chromosome"/>
</dbReference>
<comment type="function">
    <text evidence="9">Catalyzes the NADPH-dependent reduction of ketopantoate into pantoic acid.</text>
</comment>
<accession>A0ABZ2LS42</accession>
<feature type="domain" description="Ketopantoate reductase C-terminal" evidence="11">
    <location>
        <begin position="178"/>
        <end position="297"/>
    </location>
</feature>
<evidence type="ECO:0000256" key="4">
    <source>
        <dbReference type="ARBA" id="ARBA00019465"/>
    </source>
</evidence>
<dbReference type="EMBL" id="CP089984">
    <property type="protein sequence ID" value="WXB13713.1"/>
    <property type="molecule type" value="Genomic_DNA"/>
</dbReference>
<feature type="domain" description="Ketopantoate reductase N-terminal" evidence="10">
    <location>
        <begin position="3"/>
        <end position="151"/>
    </location>
</feature>
<name>A0ABZ2LS42_9BACT</name>
<keyword evidence="5 9" id="KW-0521">NADP</keyword>
<dbReference type="InterPro" id="IPR013752">
    <property type="entry name" value="KPA_reductase"/>
</dbReference>
<protein>
    <recommendedName>
        <fullName evidence="4 9">2-dehydropantoate 2-reductase</fullName>
        <ecNumber evidence="3 9">1.1.1.169</ecNumber>
    </recommendedName>
    <alternativeName>
        <fullName evidence="7 9">Ketopantoate reductase</fullName>
    </alternativeName>
</protein>